<accession>A0ABP9U361</accession>
<gene>
    <name evidence="2" type="ORF">KACC15558_11060</name>
</gene>
<name>A0ABP9U361_9MICO</name>
<feature type="transmembrane region" description="Helical" evidence="1">
    <location>
        <begin position="21"/>
        <end position="41"/>
    </location>
</feature>
<dbReference type="Proteomes" id="UP001498935">
    <property type="component" value="Unassembled WGS sequence"/>
</dbReference>
<dbReference type="EMBL" id="BAABNP010000003">
    <property type="protein sequence ID" value="GAA5340066.1"/>
    <property type="molecule type" value="Genomic_DNA"/>
</dbReference>
<organism evidence="2 3">
    <name type="scientific">Brevibacterium ammoniilyticum</name>
    <dbReference type="NCBI Taxonomy" id="1046555"/>
    <lineage>
        <taxon>Bacteria</taxon>
        <taxon>Bacillati</taxon>
        <taxon>Actinomycetota</taxon>
        <taxon>Actinomycetes</taxon>
        <taxon>Micrococcales</taxon>
        <taxon>Brevibacteriaceae</taxon>
        <taxon>Brevibacterium</taxon>
    </lineage>
</organism>
<evidence type="ECO:0008006" key="4">
    <source>
        <dbReference type="Google" id="ProtNLM"/>
    </source>
</evidence>
<keyword evidence="3" id="KW-1185">Reference proteome</keyword>
<protein>
    <recommendedName>
        <fullName evidence="4">DUF4175 domain-containing protein</fullName>
    </recommendedName>
</protein>
<keyword evidence="1" id="KW-0472">Membrane</keyword>
<evidence type="ECO:0000313" key="3">
    <source>
        <dbReference type="Proteomes" id="UP001498935"/>
    </source>
</evidence>
<feature type="transmembrane region" description="Helical" evidence="1">
    <location>
        <begin position="47"/>
        <end position="68"/>
    </location>
</feature>
<proteinExistence type="predicted"/>
<evidence type="ECO:0000256" key="1">
    <source>
        <dbReference type="SAM" id="Phobius"/>
    </source>
</evidence>
<keyword evidence="1" id="KW-0812">Transmembrane</keyword>
<keyword evidence="1" id="KW-1133">Transmembrane helix</keyword>
<reference evidence="2 3" key="1">
    <citation type="submission" date="2024-02" db="EMBL/GenBank/DDBJ databases">
        <title>Characterization of antibiotic resistant novel bacterial strains and their environmental applications.</title>
        <authorList>
            <person name="Manzoor S."/>
            <person name="Abbas S."/>
            <person name="Arshad M."/>
            <person name="Li W.J."/>
            <person name="Ahmed I."/>
        </authorList>
    </citation>
    <scope>NUCLEOTIDE SEQUENCE [LARGE SCALE GENOMIC DNA]</scope>
    <source>
        <strain evidence="2 3">KACC 15558</strain>
    </source>
</reference>
<evidence type="ECO:0000313" key="2">
    <source>
        <dbReference type="EMBL" id="GAA5340066.1"/>
    </source>
</evidence>
<sequence length="75" mass="8750">MMFSSDKRPGKDDKEPVTMASRILSFCFAVFLSVILLYLAIDILAAIWGWLLLIGIAVLAIWLGLVFYRRWRDRW</sequence>
<dbReference type="RefSeq" id="WP_344771663.1">
    <property type="nucleotide sequence ID" value="NZ_BAABBK010000003.1"/>
</dbReference>
<comment type="caution">
    <text evidence="2">The sequence shown here is derived from an EMBL/GenBank/DDBJ whole genome shotgun (WGS) entry which is preliminary data.</text>
</comment>